<dbReference type="AlphaFoldDB" id="A0A8H4W9S3"/>
<feature type="transmembrane region" description="Helical" evidence="6">
    <location>
        <begin position="384"/>
        <end position="401"/>
    </location>
</feature>
<protein>
    <submittedName>
        <fullName evidence="7">Uncharacterized protein</fullName>
    </submittedName>
</protein>
<comment type="subcellular location">
    <subcellularLocation>
        <location evidence="1">Membrane</location>
        <topology evidence="1">Multi-pass membrane protein</topology>
    </subcellularLocation>
</comment>
<dbReference type="PANTHER" id="PTHR30618:SF15">
    <property type="entry name" value="NICOTINAMIDE RIBOSIDE TRANSPORTER 1-RELATED"/>
    <property type="match status" value="1"/>
</dbReference>
<name>A0A8H4W9S3_9HELO</name>
<sequence length="700" mass="76892">MHEPFKLSFVELVLPLSTGVNTQYEIRYSDVKPKVGLKREVAEWFTTLLRAPFSTGIISHLSIDRDLSSLSPTRGFPFMSYSTVVLPGVGGVTAGDISAAPPSDPDSLKQHRYATLGPYSSPARAFSHDKIRPLRPIPINRSSIIPLFNLACISPAKDRDFARLPDTILIRKWREFTSHQDFSSPQVQPKVDVSLPLYSSRLRYALLIECISYAMHSNVINRFLDKIRIHDDIDSRPINRWTNPDILPVLPKNRTFTTKSILGFFCFIFIYLITDSDSRGIQIYWGGLAVHVILAAIFPTFHNMKNTLPKSANITTADLTGTIIYMCFFVPLLLIKPYKVDKFFTASFFSVIATILGMFIWAMAANHGARNLVAPAKTLSTGDRAFAFIQAICTVCGSFTGSSIRHSDRSRYASKPSSPLLGIWLAGPLALTLTAMFGVFVTSACREMCGEILWQPLNLLLFIQKERYTPAVRAGTFFAGVGRGSSQLAANISLNSISAGMDLTSVLPQYLSAAAAASSKARSMQLQYPTYLQISTTSTPAFHSNRLPKTRQLSQLSNLSTVSQLGNSLYWRYRPTAPPFPTSSTGGPPVLVVAFSVPEDLFLKKKYAARPTKTSTIRMIPTAIPALAPAVKPPSTGTAEAVDWALELAFVDDDEVVVAVEANVASVVEEVEGGAEEEVDVVVIVDFVELELVEAVVLED</sequence>
<keyword evidence="4 6" id="KW-1133">Transmembrane helix</keyword>
<feature type="transmembrane region" description="Helical" evidence="6">
    <location>
        <begin position="343"/>
        <end position="364"/>
    </location>
</feature>
<evidence type="ECO:0000256" key="4">
    <source>
        <dbReference type="ARBA" id="ARBA00022989"/>
    </source>
</evidence>
<evidence type="ECO:0000313" key="8">
    <source>
        <dbReference type="Proteomes" id="UP000566819"/>
    </source>
</evidence>
<organism evidence="7 8">
    <name type="scientific">Cudoniella acicularis</name>
    <dbReference type="NCBI Taxonomy" id="354080"/>
    <lineage>
        <taxon>Eukaryota</taxon>
        <taxon>Fungi</taxon>
        <taxon>Dikarya</taxon>
        <taxon>Ascomycota</taxon>
        <taxon>Pezizomycotina</taxon>
        <taxon>Leotiomycetes</taxon>
        <taxon>Helotiales</taxon>
        <taxon>Tricladiaceae</taxon>
        <taxon>Cudoniella</taxon>
    </lineage>
</organism>
<feature type="transmembrane region" description="Helical" evidence="6">
    <location>
        <begin position="256"/>
        <end position="274"/>
    </location>
</feature>
<keyword evidence="5 6" id="KW-0472">Membrane</keyword>
<dbReference type="PANTHER" id="PTHR30618">
    <property type="entry name" value="NCS1 FAMILY PURINE/PYRIMIDINE TRANSPORTER"/>
    <property type="match status" value="1"/>
</dbReference>
<accession>A0A8H4W9S3</accession>
<dbReference type="OrthoDB" id="2018619at2759"/>
<dbReference type="GO" id="GO:0015205">
    <property type="term" value="F:nucleobase transmembrane transporter activity"/>
    <property type="evidence" value="ECO:0007669"/>
    <property type="project" value="TreeGrafter"/>
</dbReference>
<keyword evidence="3 6" id="KW-0812">Transmembrane</keyword>
<comment type="similarity">
    <text evidence="2">Belongs to the purine-cytosine permease (2.A.39) family.</text>
</comment>
<dbReference type="Gene3D" id="1.10.4160.10">
    <property type="entry name" value="Hydantoin permease"/>
    <property type="match status" value="1"/>
</dbReference>
<gene>
    <name evidence="7" type="ORF">G7Y89_g1177</name>
</gene>
<dbReference type="InterPro" id="IPR001248">
    <property type="entry name" value="Pur-cyt_permease"/>
</dbReference>
<comment type="caution">
    <text evidence="7">The sequence shown here is derived from an EMBL/GenBank/DDBJ whole genome shotgun (WGS) entry which is preliminary data.</text>
</comment>
<reference evidence="7 8" key="1">
    <citation type="submission" date="2020-03" db="EMBL/GenBank/DDBJ databases">
        <title>Draft Genome Sequence of Cudoniella acicularis.</title>
        <authorList>
            <person name="Buettner E."/>
            <person name="Kellner H."/>
        </authorList>
    </citation>
    <scope>NUCLEOTIDE SEQUENCE [LARGE SCALE GENOMIC DNA]</scope>
    <source>
        <strain evidence="7 8">DSM 108380</strain>
    </source>
</reference>
<keyword evidence="8" id="KW-1185">Reference proteome</keyword>
<feature type="transmembrane region" description="Helical" evidence="6">
    <location>
        <begin position="314"/>
        <end position="334"/>
    </location>
</feature>
<dbReference type="EMBL" id="JAAMPI010000044">
    <property type="protein sequence ID" value="KAF4636900.1"/>
    <property type="molecule type" value="Genomic_DNA"/>
</dbReference>
<evidence type="ECO:0000313" key="7">
    <source>
        <dbReference type="EMBL" id="KAF4636900.1"/>
    </source>
</evidence>
<evidence type="ECO:0000256" key="2">
    <source>
        <dbReference type="ARBA" id="ARBA00008974"/>
    </source>
</evidence>
<dbReference type="InterPro" id="IPR045225">
    <property type="entry name" value="Uracil/uridine/allantoin_perm"/>
</dbReference>
<feature type="transmembrane region" description="Helical" evidence="6">
    <location>
        <begin position="421"/>
        <end position="441"/>
    </location>
</feature>
<proteinExistence type="inferred from homology"/>
<evidence type="ECO:0000256" key="5">
    <source>
        <dbReference type="ARBA" id="ARBA00023136"/>
    </source>
</evidence>
<feature type="transmembrane region" description="Helical" evidence="6">
    <location>
        <begin position="283"/>
        <end position="302"/>
    </location>
</feature>
<evidence type="ECO:0000256" key="1">
    <source>
        <dbReference type="ARBA" id="ARBA00004141"/>
    </source>
</evidence>
<dbReference type="GO" id="GO:0005886">
    <property type="term" value="C:plasma membrane"/>
    <property type="evidence" value="ECO:0007669"/>
    <property type="project" value="TreeGrafter"/>
</dbReference>
<evidence type="ECO:0000256" key="3">
    <source>
        <dbReference type="ARBA" id="ARBA00022692"/>
    </source>
</evidence>
<evidence type="ECO:0000256" key="6">
    <source>
        <dbReference type="SAM" id="Phobius"/>
    </source>
</evidence>
<dbReference type="Pfam" id="PF02133">
    <property type="entry name" value="Transp_cyt_pur"/>
    <property type="match status" value="1"/>
</dbReference>
<dbReference type="Proteomes" id="UP000566819">
    <property type="component" value="Unassembled WGS sequence"/>
</dbReference>